<name>A0ABP8BHP1_9ACTN</name>
<dbReference type="CDD" id="cd16936">
    <property type="entry name" value="HATPase_RsbW-like"/>
    <property type="match status" value="1"/>
</dbReference>
<dbReference type="Pfam" id="PF13581">
    <property type="entry name" value="HATPase_c_2"/>
    <property type="match status" value="1"/>
</dbReference>
<keyword evidence="1" id="KW-0808">Transferase</keyword>
<dbReference type="Gene3D" id="3.30.565.10">
    <property type="entry name" value="Histidine kinase-like ATPase, C-terminal domain"/>
    <property type="match status" value="1"/>
</dbReference>
<evidence type="ECO:0000313" key="4">
    <source>
        <dbReference type="Proteomes" id="UP001501251"/>
    </source>
</evidence>
<keyword evidence="4" id="KW-1185">Reference proteome</keyword>
<dbReference type="InterPro" id="IPR050267">
    <property type="entry name" value="Anti-sigma-factor_SerPK"/>
</dbReference>
<accession>A0ABP8BHP1</accession>
<reference evidence="4" key="1">
    <citation type="journal article" date="2019" name="Int. J. Syst. Evol. Microbiol.">
        <title>The Global Catalogue of Microorganisms (GCM) 10K type strain sequencing project: providing services to taxonomists for standard genome sequencing and annotation.</title>
        <authorList>
            <consortium name="The Broad Institute Genomics Platform"/>
            <consortium name="The Broad Institute Genome Sequencing Center for Infectious Disease"/>
            <person name="Wu L."/>
            <person name="Ma J."/>
        </authorList>
    </citation>
    <scope>NUCLEOTIDE SEQUENCE [LARGE SCALE GENOMIC DNA]</scope>
    <source>
        <strain evidence="4">JCM 17388</strain>
    </source>
</reference>
<dbReference type="PANTHER" id="PTHR35526">
    <property type="entry name" value="ANTI-SIGMA-F FACTOR RSBW-RELATED"/>
    <property type="match status" value="1"/>
</dbReference>
<evidence type="ECO:0000259" key="2">
    <source>
        <dbReference type="Pfam" id="PF13581"/>
    </source>
</evidence>
<feature type="domain" description="Histidine kinase/HSP90-like ATPase" evidence="2">
    <location>
        <begin position="21"/>
        <end position="118"/>
    </location>
</feature>
<organism evidence="3 4">
    <name type="scientific">Streptosporangium oxazolinicum</name>
    <dbReference type="NCBI Taxonomy" id="909287"/>
    <lineage>
        <taxon>Bacteria</taxon>
        <taxon>Bacillati</taxon>
        <taxon>Actinomycetota</taxon>
        <taxon>Actinomycetes</taxon>
        <taxon>Streptosporangiales</taxon>
        <taxon>Streptosporangiaceae</taxon>
        <taxon>Streptosporangium</taxon>
    </lineage>
</organism>
<dbReference type="EMBL" id="BAABAQ010000016">
    <property type="protein sequence ID" value="GAA4206681.1"/>
    <property type="molecule type" value="Genomic_DNA"/>
</dbReference>
<dbReference type="SUPFAM" id="SSF55874">
    <property type="entry name" value="ATPase domain of HSP90 chaperone/DNA topoisomerase II/histidine kinase"/>
    <property type="match status" value="1"/>
</dbReference>
<keyword evidence="1" id="KW-0723">Serine/threonine-protein kinase</keyword>
<gene>
    <name evidence="3" type="ORF">GCM10022252_69200</name>
</gene>
<protein>
    <recommendedName>
        <fullName evidence="2">Histidine kinase/HSP90-like ATPase domain-containing protein</fullName>
    </recommendedName>
</protein>
<dbReference type="InterPro" id="IPR003594">
    <property type="entry name" value="HATPase_dom"/>
</dbReference>
<dbReference type="PANTHER" id="PTHR35526:SF3">
    <property type="entry name" value="ANTI-SIGMA-F FACTOR RSBW"/>
    <property type="match status" value="1"/>
</dbReference>
<dbReference type="InterPro" id="IPR036890">
    <property type="entry name" value="HATPase_C_sf"/>
</dbReference>
<sequence>MRATPFQVSLIGEIELPCEHESPGTARTVVNEWLGKNHPASFNVRLVVSELVTNSVRYASLYTSKGIGLRLYDVGEAVRVEVQDSGAKHAYPKLDAPQSDIENSVREGGRGLFIVEKYSVLWGVTFIQNPLGCIVWAEVPLQEPTPEEFDSTVRA</sequence>
<comment type="caution">
    <text evidence="3">The sequence shown here is derived from an EMBL/GenBank/DDBJ whole genome shotgun (WGS) entry which is preliminary data.</text>
</comment>
<evidence type="ECO:0000256" key="1">
    <source>
        <dbReference type="ARBA" id="ARBA00022527"/>
    </source>
</evidence>
<proteinExistence type="predicted"/>
<keyword evidence="1" id="KW-0418">Kinase</keyword>
<dbReference type="Proteomes" id="UP001501251">
    <property type="component" value="Unassembled WGS sequence"/>
</dbReference>
<evidence type="ECO:0000313" key="3">
    <source>
        <dbReference type="EMBL" id="GAA4206681.1"/>
    </source>
</evidence>